<protein>
    <submittedName>
        <fullName evidence="1">Uncharacterized protein</fullName>
    </submittedName>
</protein>
<dbReference type="Proteomes" id="UP000054498">
    <property type="component" value="Unassembled WGS sequence"/>
</dbReference>
<gene>
    <name evidence="1" type="ORF">MNEG_13832</name>
</gene>
<dbReference type="RefSeq" id="XP_013893151.1">
    <property type="nucleotide sequence ID" value="XM_014037697.1"/>
</dbReference>
<dbReference type="KEGG" id="mng:MNEG_13832"/>
<dbReference type="EMBL" id="KK104294">
    <property type="protein sequence ID" value="KIY94131.1"/>
    <property type="molecule type" value="Genomic_DNA"/>
</dbReference>
<organism evidence="1 2">
    <name type="scientific">Monoraphidium neglectum</name>
    <dbReference type="NCBI Taxonomy" id="145388"/>
    <lineage>
        <taxon>Eukaryota</taxon>
        <taxon>Viridiplantae</taxon>
        <taxon>Chlorophyta</taxon>
        <taxon>core chlorophytes</taxon>
        <taxon>Chlorophyceae</taxon>
        <taxon>CS clade</taxon>
        <taxon>Sphaeropleales</taxon>
        <taxon>Selenastraceae</taxon>
        <taxon>Monoraphidium</taxon>
    </lineage>
</organism>
<proteinExistence type="predicted"/>
<keyword evidence="2" id="KW-1185">Reference proteome</keyword>
<accession>A0A0D2LXB4</accession>
<evidence type="ECO:0000313" key="1">
    <source>
        <dbReference type="EMBL" id="KIY94131.1"/>
    </source>
</evidence>
<name>A0A0D2LXB4_9CHLO</name>
<evidence type="ECO:0000313" key="2">
    <source>
        <dbReference type="Proteomes" id="UP000054498"/>
    </source>
</evidence>
<sequence>MPRRNYMATADYVDEISTGKVVPDGALTYADLDIIPGKITEGTAMEPIRYSRRASAAAAAAAAARVTRAPP</sequence>
<dbReference type="AlphaFoldDB" id="A0A0D2LXB4"/>
<dbReference type="GeneID" id="25731334"/>
<dbReference type="OrthoDB" id="275457at2759"/>
<dbReference type="STRING" id="145388.A0A0D2LXB4"/>
<reference evidence="1 2" key="1">
    <citation type="journal article" date="2013" name="BMC Genomics">
        <title>Reconstruction of the lipid metabolism for the microalga Monoraphidium neglectum from its genome sequence reveals characteristics suitable for biofuel production.</title>
        <authorList>
            <person name="Bogen C."/>
            <person name="Al-Dilaimi A."/>
            <person name="Albersmeier A."/>
            <person name="Wichmann J."/>
            <person name="Grundmann M."/>
            <person name="Rupp O."/>
            <person name="Lauersen K.J."/>
            <person name="Blifernez-Klassen O."/>
            <person name="Kalinowski J."/>
            <person name="Goesmann A."/>
            <person name="Mussgnug J.H."/>
            <person name="Kruse O."/>
        </authorList>
    </citation>
    <scope>NUCLEOTIDE SEQUENCE [LARGE SCALE GENOMIC DNA]</scope>
    <source>
        <strain evidence="1 2">SAG 48.87</strain>
    </source>
</reference>